<dbReference type="AlphaFoldDB" id="A0A0A9BYX3"/>
<accession>A0A0A9BYX3</accession>
<protein>
    <submittedName>
        <fullName evidence="1">Uncharacterized protein</fullName>
    </submittedName>
</protein>
<reference evidence="1" key="2">
    <citation type="journal article" date="2015" name="Data Brief">
        <title>Shoot transcriptome of the giant reed, Arundo donax.</title>
        <authorList>
            <person name="Barrero R.A."/>
            <person name="Guerrero F.D."/>
            <person name="Moolhuijzen P."/>
            <person name="Goolsby J.A."/>
            <person name="Tidwell J."/>
            <person name="Bellgard S.E."/>
            <person name="Bellgard M.I."/>
        </authorList>
    </citation>
    <scope>NUCLEOTIDE SEQUENCE</scope>
    <source>
        <tissue evidence="1">Shoot tissue taken approximately 20 cm above the soil surface</tissue>
    </source>
</reference>
<name>A0A0A9BYX3_ARUDO</name>
<proteinExistence type="predicted"/>
<dbReference type="EMBL" id="GBRH01229394">
    <property type="protein sequence ID" value="JAD68501.1"/>
    <property type="molecule type" value="Transcribed_RNA"/>
</dbReference>
<organism evidence="1">
    <name type="scientific">Arundo donax</name>
    <name type="common">Giant reed</name>
    <name type="synonym">Donax arundinaceus</name>
    <dbReference type="NCBI Taxonomy" id="35708"/>
    <lineage>
        <taxon>Eukaryota</taxon>
        <taxon>Viridiplantae</taxon>
        <taxon>Streptophyta</taxon>
        <taxon>Embryophyta</taxon>
        <taxon>Tracheophyta</taxon>
        <taxon>Spermatophyta</taxon>
        <taxon>Magnoliopsida</taxon>
        <taxon>Liliopsida</taxon>
        <taxon>Poales</taxon>
        <taxon>Poaceae</taxon>
        <taxon>PACMAD clade</taxon>
        <taxon>Arundinoideae</taxon>
        <taxon>Arundineae</taxon>
        <taxon>Arundo</taxon>
    </lineage>
</organism>
<evidence type="ECO:0000313" key="1">
    <source>
        <dbReference type="EMBL" id="JAD68501.1"/>
    </source>
</evidence>
<sequence>MLLHYDDSLCSDEHGVKIMTTVFKFFFVHHYLIEFCSLTRGYMQSFSA</sequence>
<reference evidence="1" key="1">
    <citation type="submission" date="2014-09" db="EMBL/GenBank/DDBJ databases">
        <authorList>
            <person name="Magalhaes I.L.F."/>
            <person name="Oliveira U."/>
            <person name="Santos F.R."/>
            <person name="Vidigal T.H.D.A."/>
            <person name="Brescovit A.D."/>
            <person name="Santos A.J."/>
        </authorList>
    </citation>
    <scope>NUCLEOTIDE SEQUENCE</scope>
    <source>
        <tissue evidence="1">Shoot tissue taken approximately 20 cm above the soil surface</tissue>
    </source>
</reference>